<evidence type="ECO:0000313" key="2">
    <source>
        <dbReference type="EMBL" id="VDI37215.1"/>
    </source>
</evidence>
<dbReference type="OrthoDB" id="6184830at2759"/>
<dbReference type="EMBL" id="UYJE01005416">
    <property type="protein sequence ID" value="VDI37215.1"/>
    <property type="molecule type" value="Genomic_DNA"/>
</dbReference>
<feature type="region of interest" description="Disordered" evidence="1">
    <location>
        <begin position="30"/>
        <end position="54"/>
    </location>
</feature>
<proteinExistence type="predicted"/>
<gene>
    <name evidence="2" type="ORF">MGAL_10B061861</name>
</gene>
<dbReference type="AlphaFoldDB" id="A0A8B6EMQ6"/>
<organism evidence="2 3">
    <name type="scientific">Mytilus galloprovincialis</name>
    <name type="common">Mediterranean mussel</name>
    <dbReference type="NCBI Taxonomy" id="29158"/>
    <lineage>
        <taxon>Eukaryota</taxon>
        <taxon>Metazoa</taxon>
        <taxon>Spiralia</taxon>
        <taxon>Lophotrochozoa</taxon>
        <taxon>Mollusca</taxon>
        <taxon>Bivalvia</taxon>
        <taxon>Autobranchia</taxon>
        <taxon>Pteriomorphia</taxon>
        <taxon>Mytilida</taxon>
        <taxon>Mytiloidea</taxon>
        <taxon>Mytilidae</taxon>
        <taxon>Mytilinae</taxon>
        <taxon>Mytilus</taxon>
    </lineage>
</organism>
<accession>A0A8B6EMQ6</accession>
<feature type="compositionally biased region" description="Polar residues" evidence="1">
    <location>
        <begin position="40"/>
        <end position="54"/>
    </location>
</feature>
<sequence length="411" mass="46814">MGVQQPSSNNNHVDTPTTCSTYDISATTNCPSKPHDHGESTTPSPSGDQTANSNKLRKLRLVSYNIEGFRSSKPFLTLLEKMSDILILQEHWLYNFEKDEIEYFMKNFSCQVKCVDDKNPISPLQRPENIVYTSNGLNDVKTYFHPSGTCSTQIDYIIESKPGLVNNFKALQRHPLNTSQHDPVAGFINVELDTCDSMPVVSTLPSRVKWDKVNKDKYEKIVANRLTEVNLEVTKASYSDISNITSEICAVLDTAARACAPTKARKLRPSAPAINEACKHRKQKFWEWKCDGRPPNADSITFCNMKDAKKKLRSTQRQHEAIKRKSNYEKIMKAHEGDQQTFYRLIANQRKDGSTQTSCLKVGDELLTTPHEIRNGWANYFEELATPHHDKTIYHNQVEFIITKLNLTAYF</sequence>
<dbReference type="Proteomes" id="UP000596742">
    <property type="component" value="Unassembled WGS sequence"/>
</dbReference>
<evidence type="ECO:0000256" key="1">
    <source>
        <dbReference type="SAM" id="MobiDB-lite"/>
    </source>
</evidence>
<comment type="caution">
    <text evidence="2">The sequence shown here is derived from an EMBL/GenBank/DDBJ whole genome shotgun (WGS) entry which is preliminary data.</text>
</comment>
<name>A0A8B6EMQ6_MYTGA</name>
<evidence type="ECO:0000313" key="3">
    <source>
        <dbReference type="Proteomes" id="UP000596742"/>
    </source>
</evidence>
<reference evidence="2" key="1">
    <citation type="submission" date="2018-11" db="EMBL/GenBank/DDBJ databases">
        <authorList>
            <person name="Alioto T."/>
            <person name="Alioto T."/>
        </authorList>
    </citation>
    <scope>NUCLEOTIDE SEQUENCE</scope>
</reference>
<keyword evidence="3" id="KW-1185">Reference proteome</keyword>
<evidence type="ECO:0008006" key="4">
    <source>
        <dbReference type="Google" id="ProtNLM"/>
    </source>
</evidence>
<protein>
    <recommendedName>
        <fullName evidence="4">Endonuclease/exonuclease/phosphatase domain-containing protein</fullName>
    </recommendedName>
</protein>